<dbReference type="InParanoid" id="A0A0P8ZTT7"/>
<proteinExistence type="predicted"/>
<accession>A0A0P8ZTT7</accession>
<name>A0A0P8ZTT7_DROAN</name>
<dbReference type="Proteomes" id="UP000007801">
    <property type="component" value="Unassembled WGS sequence"/>
</dbReference>
<protein>
    <submittedName>
        <fullName evidence="2">Uncharacterized protein</fullName>
    </submittedName>
</protein>
<reference evidence="2 3" key="1">
    <citation type="journal article" date="2007" name="Nature">
        <title>Evolution of genes and genomes on the Drosophila phylogeny.</title>
        <authorList>
            <consortium name="Drosophila 12 Genomes Consortium"/>
            <person name="Clark A.G."/>
            <person name="Eisen M.B."/>
            <person name="Smith D.R."/>
            <person name="Bergman C.M."/>
            <person name="Oliver B."/>
            <person name="Markow T.A."/>
            <person name="Kaufman T.C."/>
            <person name="Kellis M."/>
            <person name="Gelbart W."/>
            <person name="Iyer V.N."/>
            <person name="Pollard D.A."/>
            <person name="Sackton T.B."/>
            <person name="Larracuente A.M."/>
            <person name="Singh N.D."/>
            <person name="Abad J.P."/>
            <person name="Abt D.N."/>
            <person name="Adryan B."/>
            <person name="Aguade M."/>
            <person name="Akashi H."/>
            <person name="Anderson W.W."/>
            <person name="Aquadro C.F."/>
            <person name="Ardell D.H."/>
            <person name="Arguello R."/>
            <person name="Artieri C.G."/>
            <person name="Barbash D.A."/>
            <person name="Barker D."/>
            <person name="Barsanti P."/>
            <person name="Batterham P."/>
            <person name="Batzoglou S."/>
            <person name="Begun D."/>
            <person name="Bhutkar A."/>
            <person name="Blanco E."/>
            <person name="Bosak S.A."/>
            <person name="Bradley R.K."/>
            <person name="Brand A.D."/>
            <person name="Brent M.R."/>
            <person name="Brooks A.N."/>
            <person name="Brown R.H."/>
            <person name="Butlin R.K."/>
            <person name="Caggese C."/>
            <person name="Calvi B.R."/>
            <person name="Bernardo de Carvalho A."/>
            <person name="Caspi A."/>
            <person name="Castrezana S."/>
            <person name="Celniker S.E."/>
            <person name="Chang J.L."/>
            <person name="Chapple C."/>
            <person name="Chatterji S."/>
            <person name="Chinwalla A."/>
            <person name="Civetta A."/>
            <person name="Clifton S.W."/>
            <person name="Comeron J.M."/>
            <person name="Costello J.C."/>
            <person name="Coyne J.A."/>
            <person name="Daub J."/>
            <person name="David R.G."/>
            <person name="Delcher A.L."/>
            <person name="Delehaunty K."/>
            <person name="Do C.B."/>
            <person name="Ebling H."/>
            <person name="Edwards K."/>
            <person name="Eickbush T."/>
            <person name="Evans J.D."/>
            <person name="Filipski A."/>
            <person name="Findeiss S."/>
            <person name="Freyhult E."/>
            <person name="Fulton L."/>
            <person name="Fulton R."/>
            <person name="Garcia A.C."/>
            <person name="Gardiner A."/>
            <person name="Garfield D.A."/>
            <person name="Garvin B.E."/>
            <person name="Gibson G."/>
            <person name="Gilbert D."/>
            <person name="Gnerre S."/>
            <person name="Godfrey J."/>
            <person name="Good R."/>
            <person name="Gotea V."/>
            <person name="Gravely B."/>
            <person name="Greenberg A.J."/>
            <person name="Griffiths-Jones S."/>
            <person name="Gross S."/>
            <person name="Guigo R."/>
            <person name="Gustafson E.A."/>
            <person name="Haerty W."/>
            <person name="Hahn M.W."/>
            <person name="Halligan D.L."/>
            <person name="Halpern A.L."/>
            <person name="Halter G.M."/>
            <person name="Han M.V."/>
            <person name="Heger A."/>
            <person name="Hillier L."/>
            <person name="Hinrichs A.S."/>
            <person name="Holmes I."/>
            <person name="Hoskins R.A."/>
            <person name="Hubisz M.J."/>
            <person name="Hultmark D."/>
            <person name="Huntley M.A."/>
            <person name="Jaffe D.B."/>
            <person name="Jagadeeshan S."/>
            <person name="Jeck W.R."/>
            <person name="Johnson J."/>
            <person name="Jones C.D."/>
            <person name="Jordan W.C."/>
            <person name="Karpen G.H."/>
            <person name="Kataoka E."/>
            <person name="Keightley P.D."/>
            <person name="Kheradpour P."/>
            <person name="Kirkness E.F."/>
            <person name="Koerich L.B."/>
            <person name="Kristiansen K."/>
            <person name="Kudrna D."/>
            <person name="Kulathinal R.J."/>
            <person name="Kumar S."/>
            <person name="Kwok R."/>
            <person name="Lander E."/>
            <person name="Langley C.H."/>
            <person name="Lapoint R."/>
            <person name="Lazzaro B.P."/>
            <person name="Lee S.J."/>
            <person name="Levesque L."/>
            <person name="Li R."/>
            <person name="Lin C.F."/>
            <person name="Lin M.F."/>
            <person name="Lindblad-Toh K."/>
            <person name="Llopart A."/>
            <person name="Long M."/>
            <person name="Low L."/>
            <person name="Lozovsky E."/>
            <person name="Lu J."/>
            <person name="Luo M."/>
            <person name="Machado C.A."/>
            <person name="Makalowski W."/>
            <person name="Marzo M."/>
            <person name="Matsuda M."/>
            <person name="Matzkin L."/>
            <person name="McAllister B."/>
            <person name="McBride C.S."/>
            <person name="McKernan B."/>
            <person name="McKernan K."/>
            <person name="Mendez-Lago M."/>
            <person name="Minx P."/>
            <person name="Mollenhauer M.U."/>
            <person name="Montooth K."/>
            <person name="Mount S.M."/>
            <person name="Mu X."/>
            <person name="Myers E."/>
            <person name="Negre B."/>
            <person name="Newfeld S."/>
            <person name="Nielsen R."/>
            <person name="Noor M.A."/>
            <person name="O'Grady P."/>
            <person name="Pachter L."/>
            <person name="Papaceit M."/>
            <person name="Parisi M.J."/>
            <person name="Parisi M."/>
            <person name="Parts L."/>
            <person name="Pedersen J.S."/>
            <person name="Pesole G."/>
            <person name="Phillippy A.M."/>
            <person name="Ponting C.P."/>
            <person name="Pop M."/>
            <person name="Porcelli D."/>
            <person name="Powell J.R."/>
            <person name="Prohaska S."/>
            <person name="Pruitt K."/>
            <person name="Puig M."/>
            <person name="Quesneville H."/>
            <person name="Ram K.R."/>
            <person name="Rand D."/>
            <person name="Rasmussen M.D."/>
            <person name="Reed L.K."/>
            <person name="Reenan R."/>
            <person name="Reily A."/>
            <person name="Remington K.A."/>
            <person name="Rieger T.T."/>
            <person name="Ritchie M.G."/>
            <person name="Robin C."/>
            <person name="Rogers Y.H."/>
            <person name="Rohde C."/>
            <person name="Rozas J."/>
            <person name="Rubenfield M.J."/>
            <person name="Ruiz A."/>
            <person name="Russo S."/>
            <person name="Salzberg S.L."/>
            <person name="Sanchez-Gracia A."/>
            <person name="Saranga D.J."/>
            <person name="Sato H."/>
            <person name="Schaeffer S.W."/>
            <person name="Schatz M.C."/>
            <person name="Schlenke T."/>
            <person name="Schwartz R."/>
            <person name="Segarra C."/>
            <person name="Singh R.S."/>
            <person name="Sirot L."/>
            <person name="Sirota M."/>
            <person name="Sisneros N.B."/>
            <person name="Smith C.D."/>
            <person name="Smith T.F."/>
            <person name="Spieth J."/>
            <person name="Stage D.E."/>
            <person name="Stark A."/>
            <person name="Stephan W."/>
            <person name="Strausberg R.L."/>
            <person name="Strempel S."/>
            <person name="Sturgill D."/>
            <person name="Sutton G."/>
            <person name="Sutton G.G."/>
            <person name="Tao W."/>
            <person name="Teichmann S."/>
            <person name="Tobari Y.N."/>
            <person name="Tomimura Y."/>
            <person name="Tsolas J.M."/>
            <person name="Valente V.L."/>
            <person name="Venter E."/>
            <person name="Venter J.C."/>
            <person name="Vicario S."/>
            <person name="Vieira F.G."/>
            <person name="Vilella A.J."/>
            <person name="Villasante A."/>
            <person name="Walenz B."/>
            <person name="Wang J."/>
            <person name="Wasserman M."/>
            <person name="Watts T."/>
            <person name="Wilson D."/>
            <person name="Wilson R.K."/>
            <person name="Wing R.A."/>
            <person name="Wolfner M.F."/>
            <person name="Wong A."/>
            <person name="Wong G.K."/>
            <person name="Wu C.I."/>
            <person name="Wu G."/>
            <person name="Yamamoto D."/>
            <person name="Yang H.P."/>
            <person name="Yang S.P."/>
            <person name="Yorke J.A."/>
            <person name="Yoshida K."/>
            <person name="Zdobnov E."/>
            <person name="Zhang P."/>
            <person name="Zhang Y."/>
            <person name="Zimin A.V."/>
            <person name="Baldwin J."/>
            <person name="Abdouelleil A."/>
            <person name="Abdulkadir J."/>
            <person name="Abebe A."/>
            <person name="Abera B."/>
            <person name="Abreu J."/>
            <person name="Acer S.C."/>
            <person name="Aftuck L."/>
            <person name="Alexander A."/>
            <person name="An P."/>
            <person name="Anderson E."/>
            <person name="Anderson S."/>
            <person name="Arachi H."/>
            <person name="Azer M."/>
            <person name="Bachantsang P."/>
            <person name="Barry A."/>
            <person name="Bayul T."/>
            <person name="Berlin A."/>
            <person name="Bessette D."/>
            <person name="Bloom T."/>
            <person name="Blye J."/>
            <person name="Boguslavskiy L."/>
            <person name="Bonnet C."/>
            <person name="Boukhgalter B."/>
            <person name="Bourzgui I."/>
            <person name="Brown A."/>
            <person name="Cahill P."/>
            <person name="Channer S."/>
            <person name="Cheshatsang Y."/>
            <person name="Chuda L."/>
            <person name="Citroen M."/>
            <person name="Collymore A."/>
            <person name="Cooke P."/>
            <person name="Costello M."/>
            <person name="D'Aco K."/>
            <person name="Daza R."/>
            <person name="De Haan G."/>
            <person name="DeGray S."/>
            <person name="DeMaso C."/>
            <person name="Dhargay N."/>
            <person name="Dooley K."/>
            <person name="Dooley E."/>
            <person name="Doricent M."/>
            <person name="Dorje P."/>
            <person name="Dorjee K."/>
            <person name="Dupes A."/>
            <person name="Elong R."/>
            <person name="Falk J."/>
            <person name="Farina A."/>
            <person name="Faro S."/>
            <person name="Ferguson D."/>
            <person name="Fisher S."/>
            <person name="Foley C.D."/>
            <person name="Franke A."/>
            <person name="Friedrich D."/>
            <person name="Gadbois L."/>
            <person name="Gearin G."/>
            <person name="Gearin C.R."/>
            <person name="Giannoukos G."/>
            <person name="Goode T."/>
            <person name="Graham J."/>
            <person name="Grandbois E."/>
            <person name="Grewal S."/>
            <person name="Gyaltsen K."/>
            <person name="Hafez N."/>
            <person name="Hagos B."/>
            <person name="Hall J."/>
            <person name="Henson C."/>
            <person name="Hollinger A."/>
            <person name="Honan T."/>
            <person name="Huard M.D."/>
            <person name="Hughes L."/>
            <person name="Hurhula B."/>
            <person name="Husby M.E."/>
            <person name="Kamat A."/>
            <person name="Kanga B."/>
            <person name="Kashin S."/>
            <person name="Khazanovich D."/>
            <person name="Kisner P."/>
            <person name="Lance K."/>
            <person name="Lara M."/>
            <person name="Lee W."/>
            <person name="Lennon N."/>
            <person name="Letendre F."/>
            <person name="LeVine R."/>
            <person name="Lipovsky A."/>
            <person name="Liu X."/>
            <person name="Liu J."/>
            <person name="Liu S."/>
            <person name="Lokyitsang T."/>
            <person name="Lokyitsang Y."/>
            <person name="Lubonja R."/>
            <person name="Lui A."/>
            <person name="MacDonald P."/>
            <person name="Magnisalis V."/>
            <person name="Maru K."/>
            <person name="Matthews C."/>
            <person name="McCusker W."/>
            <person name="McDonough S."/>
            <person name="Mehta T."/>
            <person name="Meldrim J."/>
            <person name="Meneus L."/>
            <person name="Mihai O."/>
            <person name="Mihalev A."/>
            <person name="Mihova T."/>
            <person name="Mittelman R."/>
            <person name="Mlenga V."/>
            <person name="Montmayeur A."/>
            <person name="Mulrain L."/>
            <person name="Navidi A."/>
            <person name="Naylor J."/>
            <person name="Negash T."/>
            <person name="Nguyen T."/>
            <person name="Nguyen N."/>
            <person name="Nicol R."/>
            <person name="Norbu C."/>
            <person name="Norbu N."/>
            <person name="Novod N."/>
            <person name="O'Neill B."/>
            <person name="Osman S."/>
            <person name="Markiewicz E."/>
            <person name="Oyono O.L."/>
            <person name="Patti C."/>
            <person name="Phunkhang P."/>
            <person name="Pierre F."/>
            <person name="Priest M."/>
            <person name="Raghuraman S."/>
            <person name="Rege F."/>
            <person name="Reyes R."/>
            <person name="Rise C."/>
            <person name="Rogov P."/>
            <person name="Ross K."/>
            <person name="Ryan E."/>
            <person name="Settipalli S."/>
            <person name="Shea T."/>
            <person name="Sherpa N."/>
            <person name="Shi L."/>
            <person name="Shih D."/>
            <person name="Sparrow T."/>
            <person name="Spaulding J."/>
            <person name="Stalker J."/>
            <person name="Stange-Thomann N."/>
            <person name="Stavropoulos S."/>
            <person name="Stone C."/>
            <person name="Strader C."/>
            <person name="Tesfaye S."/>
            <person name="Thomson T."/>
            <person name="Thoulutsang Y."/>
            <person name="Thoulutsang D."/>
            <person name="Topham K."/>
            <person name="Topping I."/>
            <person name="Tsamla T."/>
            <person name="Vassiliev H."/>
            <person name="Vo A."/>
            <person name="Wangchuk T."/>
            <person name="Wangdi T."/>
            <person name="Weiand M."/>
            <person name="Wilkinson J."/>
            <person name="Wilson A."/>
            <person name="Yadav S."/>
            <person name="Young G."/>
            <person name="Yu Q."/>
            <person name="Zembek L."/>
            <person name="Zhong D."/>
            <person name="Zimmer A."/>
            <person name="Zwirko Z."/>
            <person name="Jaffe D.B."/>
            <person name="Alvarez P."/>
            <person name="Brockman W."/>
            <person name="Butler J."/>
            <person name="Chin C."/>
            <person name="Gnerre S."/>
            <person name="Grabherr M."/>
            <person name="Kleber M."/>
            <person name="Mauceli E."/>
            <person name="MacCallum I."/>
        </authorList>
    </citation>
    <scope>NUCLEOTIDE SEQUENCE [LARGE SCALE GENOMIC DNA]</scope>
    <source>
        <strain evidence="3">Tucson 14024-0371.13</strain>
    </source>
</reference>
<sequence length="74" mass="8232">MWRELRQLPASSSLQPPPPPTSLIQQLGACISHRRNEDDSRPKGTAPAQQQARRTKAKRQTRSGSSPAPRHIVI</sequence>
<evidence type="ECO:0000313" key="2">
    <source>
        <dbReference type="EMBL" id="KPU77933.1"/>
    </source>
</evidence>
<gene>
    <name evidence="2" type="primary">Dana\GF26599</name>
    <name evidence="2" type="ORF">GF26599</name>
</gene>
<evidence type="ECO:0000313" key="3">
    <source>
        <dbReference type="Proteomes" id="UP000007801"/>
    </source>
</evidence>
<dbReference type="EMBL" id="CH902618">
    <property type="protein sequence ID" value="KPU77933.1"/>
    <property type="molecule type" value="Genomic_DNA"/>
</dbReference>
<evidence type="ECO:0000256" key="1">
    <source>
        <dbReference type="SAM" id="MobiDB-lite"/>
    </source>
</evidence>
<organism evidence="2 3">
    <name type="scientific">Drosophila ananassae</name>
    <name type="common">Fruit fly</name>
    <dbReference type="NCBI Taxonomy" id="7217"/>
    <lineage>
        <taxon>Eukaryota</taxon>
        <taxon>Metazoa</taxon>
        <taxon>Ecdysozoa</taxon>
        <taxon>Arthropoda</taxon>
        <taxon>Hexapoda</taxon>
        <taxon>Insecta</taxon>
        <taxon>Pterygota</taxon>
        <taxon>Neoptera</taxon>
        <taxon>Endopterygota</taxon>
        <taxon>Diptera</taxon>
        <taxon>Brachycera</taxon>
        <taxon>Muscomorpha</taxon>
        <taxon>Ephydroidea</taxon>
        <taxon>Drosophilidae</taxon>
        <taxon>Drosophila</taxon>
        <taxon>Sophophora</taxon>
    </lineage>
</organism>
<feature type="region of interest" description="Disordered" evidence="1">
    <location>
        <begin position="1"/>
        <end position="74"/>
    </location>
</feature>
<dbReference type="AlphaFoldDB" id="A0A0P8ZTT7"/>
<keyword evidence="3" id="KW-1185">Reference proteome</keyword>